<reference evidence="4 5" key="1">
    <citation type="submission" date="2018-10" db="EMBL/GenBank/DDBJ databases">
        <title>Sinomicrobium pectinilyticum sp. nov., a pectinase-producing bacterium isolated from alkaline and saline soil, and emended description of the genus Sinomicrobium.</title>
        <authorList>
            <person name="Cheng B."/>
            <person name="Li C."/>
            <person name="Lai Q."/>
            <person name="Du M."/>
            <person name="Shao Z."/>
            <person name="Xu P."/>
            <person name="Yang C."/>
        </authorList>
    </citation>
    <scope>NUCLEOTIDE SEQUENCE [LARGE SCALE GENOMIC DNA]</scope>
    <source>
        <strain evidence="4 5">5DNS001</strain>
    </source>
</reference>
<feature type="domain" description="Mop" evidence="3">
    <location>
        <begin position="67"/>
        <end position="132"/>
    </location>
</feature>
<dbReference type="Proteomes" id="UP000267469">
    <property type="component" value="Unassembled WGS sequence"/>
</dbReference>
<accession>A0A3N0DRC9</accession>
<comment type="caution">
    <text evidence="4">The sequence shown here is derived from an EMBL/GenBank/DDBJ whole genome shotgun (WGS) entry which is preliminary data.</text>
</comment>
<evidence type="ECO:0000256" key="2">
    <source>
        <dbReference type="PROSITE-ProRule" id="PRU01213"/>
    </source>
</evidence>
<dbReference type="AlphaFoldDB" id="A0A3N0DRC9"/>
<dbReference type="Pfam" id="PF03459">
    <property type="entry name" value="TOBE"/>
    <property type="match status" value="1"/>
</dbReference>
<evidence type="ECO:0000256" key="1">
    <source>
        <dbReference type="ARBA" id="ARBA00022505"/>
    </source>
</evidence>
<evidence type="ECO:0000313" key="4">
    <source>
        <dbReference type="EMBL" id="RNL78177.1"/>
    </source>
</evidence>
<dbReference type="InterPro" id="IPR004606">
    <property type="entry name" value="Mop_domain"/>
</dbReference>
<dbReference type="InterPro" id="IPR008995">
    <property type="entry name" value="Mo/tungstate-bd_C_term_dom"/>
</dbReference>
<dbReference type="PROSITE" id="PS51866">
    <property type="entry name" value="MOP"/>
    <property type="match status" value="1"/>
</dbReference>
<sequence length="132" mass="14244">MNSFAGHITDIRSSDGLSVITVKVNAVRFKAVVIDSPETASWLVTDNPVQVQFKETEVVLATGENPAVSLQNRVKGRISAIEKGELLSRVVMRTDIGNIVSIISTDAAEQLALQENTEVTAMIKLNEVILAP</sequence>
<evidence type="ECO:0000259" key="3">
    <source>
        <dbReference type="PROSITE" id="PS51866"/>
    </source>
</evidence>
<dbReference type="RefSeq" id="WP_123217695.1">
    <property type="nucleotide sequence ID" value="NZ_RJTM01000135.1"/>
</dbReference>
<name>A0A3N0DRC9_SINP1</name>
<dbReference type="InterPro" id="IPR005116">
    <property type="entry name" value="Transp-assoc_OB_typ1"/>
</dbReference>
<dbReference type="GO" id="GO:0015689">
    <property type="term" value="P:molybdate ion transport"/>
    <property type="evidence" value="ECO:0007669"/>
    <property type="project" value="InterPro"/>
</dbReference>
<evidence type="ECO:0000313" key="5">
    <source>
        <dbReference type="Proteomes" id="UP000267469"/>
    </source>
</evidence>
<gene>
    <name evidence="4" type="ORF">ED312_19445</name>
</gene>
<dbReference type="EMBL" id="RJTM01000135">
    <property type="protein sequence ID" value="RNL78177.1"/>
    <property type="molecule type" value="Genomic_DNA"/>
</dbReference>
<dbReference type="Gene3D" id="2.40.50.100">
    <property type="match status" value="1"/>
</dbReference>
<keyword evidence="5" id="KW-1185">Reference proteome</keyword>
<protein>
    <submittedName>
        <fullName evidence="4">Tobe domain protein</fullName>
    </submittedName>
</protein>
<organism evidence="4 5">
    <name type="scientific">Sinomicrobium pectinilyticum</name>
    <dbReference type="NCBI Taxonomy" id="1084421"/>
    <lineage>
        <taxon>Bacteria</taxon>
        <taxon>Pseudomonadati</taxon>
        <taxon>Bacteroidota</taxon>
        <taxon>Flavobacteriia</taxon>
        <taxon>Flavobacteriales</taxon>
        <taxon>Flavobacteriaceae</taxon>
        <taxon>Sinomicrobium</taxon>
    </lineage>
</organism>
<dbReference type="SUPFAM" id="SSF50331">
    <property type="entry name" value="MOP-like"/>
    <property type="match status" value="1"/>
</dbReference>
<keyword evidence="1 2" id="KW-0500">Molybdenum</keyword>
<dbReference type="OrthoDB" id="8719578at2"/>
<proteinExistence type="predicted"/>